<dbReference type="RefSeq" id="WP_211950580.1">
    <property type="nucleotide sequence ID" value="NZ_CAJPUY010000030.1"/>
</dbReference>
<dbReference type="EMBL" id="CAJPUY010000030">
    <property type="protein sequence ID" value="CAG2156576.1"/>
    <property type="molecule type" value="Genomic_DNA"/>
</dbReference>
<dbReference type="AlphaFoldDB" id="A0A916IZR2"/>
<dbReference type="Proteomes" id="UP000672934">
    <property type="component" value="Unassembled WGS sequence"/>
</dbReference>
<proteinExistence type="predicted"/>
<evidence type="ECO:0000313" key="2">
    <source>
        <dbReference type="Proteomes" id="UP000672934"/>
    </source>
</evidence>
<keyword evidence="2" id="KW-1185">Reference proteome</keyword>
<reference evidence="1" key="1">
    <citation type="submission" date="2021-03" db="EMBL/GenBank/DDBJ databases">
        <authorList>
            <person name="Peeters C."/>
        </authorList>
    </citation>
    <scope>NUCLEOTIDE SEQUENCE</scope>
    <source>
        <strain evidence="1">LMG 31506</strain>
    </source>
</reference>
<name>A0A916IZR2_9BURK</name>
<evidence type="ECO:0000313" key="1">
    <source>
        <dbReference type="EMBL" id="CAG2156576.1"/>
    </source>
</evidence>
<comment type="caution">
    <text evidence="1">The sequence shown here is derived from an EMBL/GenBank/DDBJ whole genome shotgun (WGS) entry which is preliminary data.</text>
</comment>
<organism evidence="1 2">
    <name type="scientific">Cupriavidus yeoncheonensis</name>
    <dbReference type="NCBI Taxonomy" id="1462994"/>
    <lineage>
        <taxon>Bacteria</taxon>
        <taxon>Pseudomonadati</taxon>
        <taxon>Pseudomonadota</taxon>
        <taxon>Betaproteobacteria</taxon>
        <taxon>Burkholderiales</taxon>
        <taxon>Burkholderiaceae</taxon>
        <taxon>Cupriavidus</taxon>
    </lineage>
</organism>
<gene>
    <name evidence="1" type="ORF">LMG31506_05734</name>
</gene>
<accession>A0A916IZR2</accession>
<protein>
    <submittedName>
        <fullName evidence="1">Uncharacterized protein</fullName>
    </submittedName>
</protein>
<sequence length="117" mass="13027">MRQPMTPAQLIQAWDTQRPPAHRHEQVTRDVVRQLASAVGPALRLPMFAADALSRRRSMSTYQELLARREALDAQIEACVAGRAAAIQQIRDLLNDYGLTIQEVMAEPAVRQPGRAA</sequence>